<reference evidence="1 2" key="1">
    <citation type="submission" date="2018-06" db="EMBL/GenBank/DDBJ databases">
        <title>Comparative genomics reveals the genomic features of Rhizophagus irregularis, R. cerebriforme, R. diaphanum and Gigaspora rosea, and their symbiotic lifestyle signature.</title>
        <authorList>
            <person name="Morin E."/>
            <person name="San Clemente H."/>
            <person name="Chen E.C.H."/>
            <person name="De La Providencia I."/>
            <person name="Hainaut M."/>
            <person name="Kuo A."/>
            <person name="Kohler A."/>
            <person name="Murat C."/>
            <person name="Tang N."/>
            <person name="Roy S."/>
            <person name="Loubradou J."/>
            <person name="Henrissat B."/>
            <person name="Grigoriev I.V."/>
            <person name="Corradi N."/>
            <person name="Roux C."/>
            <person name="Martin F.M."/>
        </authorList>
    </citation>
    <scope>NUCLEOTIDE SEQUENCE [LARGE SCALE GENOMIC DNA]</scope>
    <source>
        <strain evidence="1 2">DAOM 227022</strain>
    </source>
</reference>
<evidence type="ECO:0008006" key="3">
    <source>
        <dbReference type="Google" id="ProtNLM"/>
    </source>
</evidence>
<dbReference type="AlphaFoldDB" id="A0A397SSG0"/>
<evidence type="ECO:0000313" key="2">
    <source>
        <dbReference type="Proteomes" id="UP000265703"/>
    </source>
</evidence>
<dbReference type="OrthoDB" id="511599at2759"/>
<organism evidence="1 2">
    <name type="scientific">Glomus cerebriforme</name>
    <dbReference type="NCBI Taxonomy" id="658196"/>
    <lineage>
        <taxon>Eukaryota</taxon>
        <taxon>Fungi</taxon>
        <taxon>Fungi incertae sedis</taxon>
        <taxon>Mucoromycota</taxon>
        <taxon>Glomeromycotina</taxon>
        <taxon>Glomeromycetes</taxon>
        <taxon>Glomerales</taxon>
        <taxon>Glomeraceae</taxon>
        <taxon>Glomus</taxon>
    </lineage>
</organism>
<comment type="caution">
    <text evidence="1">The sequence shown here is derived from an EMBL/GenBank/DDBJ whole genome shotgun (WGS) entry which is preliminary data.</text>
</comment>
<dbReference type="InterPro" id="IPR027417">
    <property type="entry name" value="P-loop_NTPase"/>
</dbReference>
<evidence type="ECO:0000313" key="1">
    <source>
        <dbReference type="EMBL" id="RIA86887.1"/>
    </source>
</evidence>
<proteinExistence type="predicted"/>
<sequence>MLDQSSYHLVCGEYGTGKSTLTKIASNEVEHGVIYVDIPVNLDKFGDEFGEALNFTFKEQISYTRQLIKKMHDAKRNADDRKYIAVLLLMERVYFKECSCLVSADSPVIEIGDLSEEESMDYLTNKCRINESETKKLYELVGGRIVDLISIAKNLLNDSPSKQILFGVEDKFQVFSIMKLEGASSVLYWNQKSLHERFFNNTEEANEVLKSNVFAYHPGNNTVTFQSRAVECYVQENESNESNEGFILNERVLNQEII</sequence>
<protein>
    <recommendedName>
        <fullName evidence="3">P-loop containing nucleoside triphosphate hydrolase protein</fullName>
    </recommendedName>
</protein>
<gene>
    <name evidence="1" type="ORF">C1645_828574</name>
</gene>
<name>A0A397SSG0_9GLOM</name>
<dbReference type="Proteomes" id="UP000265703">
    <property type="component" value="Unassembled WGS sequence"/>
</dbReference>
<dbReference type="SUPFAM" id="SSF52540">
    <property type="entry name" value="P-loop containing nucleoside triphosphate hydrolases"/>
    <property type="match status" value="1"/>
</dbReference>
<keyword evidence="2" id="KW-1185">Reference proteome</keyword>
<dbReference type="EMBL" id="QKYT01000338">
    <property type="protein sequence ID" value="RIA86887.1"/>
    <property type="molecule type" value="Genomic_DNA"/>
</dbReference>
<accession>A0A397SSG0</accession>